<evidence type="ECO:0000313" key="2">
    <source>
        <dbReference type="EMBL" id="KDR77889.1"/>
    </source>
</evidence>
<gene>
    <name evidence="2" type="ORF">GALMADRAFT_138060</name>
</gene>
<sequence>MFKNSTSFIVSALAIFGVLTTTGAMPVVDPESSNVADATYVAVCTATFNTGCVFVPVNNNGCVNFTGGLTALNNAIKGAYIPLGLYCAFSEGFGCAGGRTLTMAGSSHYQNVANTNPVFTNIASSFVCSTP</sequence>
<feature type="chain" id="PRO_5001646713" evidence="1">
    <location>
        <begin position="25"/>
        <end position="131"/>
    </location>
</feature>
<organism evidence="2 3">
    <name type="scientific">Galerina marginata (strain CBS 339.88)</name>
    <dbReference type="NCBI Taxonomy" id="685588"/>
    <lineage>
        <taxon>Eukaryota</taxon>
        <taxon>Fungi</taxon>
        <taxon>Dikarya</taxon>
        <taxon>Basidiomycota</taxon>
        <taxon>Agaricomycotina</taxon>
        <taxon>Agaricomycetes</taxon>
        <taxon>Agaricomycetidae</taxon>
        <taxon>Agaricales</taxon>
        <taxon>Agaricineae</taxon>
        <taxon>Strophariaceae</taxon>
        <taxon>Galerina</taxon>
    </lineage>
</organism>
<keyword evidence="1" id="KW-0732">Signal</keyword>
<accession>A0A067TDB7</accession>
<dbReference type="EMBL" id="KL142375">
    <property type="protein sequence ID" value="KDR77889.1"/>
    <property type="molecule type" value="Genomic_DNA"/>
</dbReference>
<evidence type="ECO:0000256" key="1">
    <source>
        <dbReference type="SAM" id="SignalP"/>
    </source>
</evidence>
<reference evidence="3" key="1">
    <citation type="journal article" date="2014" name="Proc. Natl. Acad. Sci. U.S.A.">
        <title>Extensive sampling of basidiomycete genomes demonstrates inadequacy of the white-rot/brown-rot paradigm for wood decay fungi.</title>
        <authorList>
            <person name="Riley R."/>
            <person name="Salamov A.A."/>
            <person name="Brown D.W."/>
            <person name="Nagy L.G."/>
            <person name="Floudas D."/>
            <person name="Held B.W."/>
            <person name="Levasseur A."/>
            <person name="Lombard V."/>
            <person name="Morin E."/>
            <person name="Otillar R."/>
            <person name="Lindquist E.A."/>
            <person name="Sun H."/>
            <person name="LaButti K.M."/>
            <person name="Schmutz J."/>
            <person name="Jabbour D."/>
            <person name="Luo H."/>
            <person name="Baker S.E."/>
            <person name="Pisabarro A.G."/>
            <person name="Walton J.D."/>
            <person name="Blanchette R.A."/>
            <person name="Henrissat B."/>
            <person name="Martin F."/>
            <person name="Cullen D."/>
            <person name="Hibbett D.S."/>
            <person name="Grigoriev I.V."/>
        </authorList>
    </citation>
    <scope>NUCLEOTIDE SEQUENCE [LARGE SCALE GENOMIC DNA]</scope>
    <source>
        <strain evidence="3">CBS 339.88</strain>
    </source>
</reference>
<evidence type="ECO:0000313" key="3">
    <source>
        <dbReference type="Proteomes" id="UP000027222"/>
    </source>
</evidence>
<protein>
    <submittedName>
        <fullName evidence="2">Uncharacterized protein</fullName>
    </submittedName>
</protein>
<dbReference type="HOGENOM" id="CLU_157398_0_0_1"/>
<dbReference type="Proteomes" id="UP000027222">
    <property type="component" value="Unassembled WGS sequence"/>
</dbReference>
<dbReference type="AlphaFoldDB" id="A0A067TDB7"/>
<feature type="signal peptide" evidence="1">
    <location>
        <begin position="1"/>
        <end position="24"/>
    </location>
</feature>
<proteinExistence type="predicted"/>
<keyword evidence="3" id="KW-1185">Reference proteome</keyword>
<name>A0A067TDB7_GALM3</name>